<name>A0AAV1IBY5_9CHLO</name>
<reference evidence="10 11" key="1">
    <citation type="submission" date="2023-10" db="EMBL/GenBank/DDBJ databases">
        <authorList>
            <person name="Maclean D."/>
            <person name="Macfadyen A."/>
        </authorList>
    </citation>
    <scope>NUCLEOTIDE SEQUENCE [LARGE SCALE GENOMIC DNA]</scope>
</reference>
<feature type="transmembrane region" description="Helical" evidence="8">
    <location>
        <begin position="169"/>
        <end position="188"/>
    </location>
</feature>
<dbReference type="InterPro" id="IPR044770">
    <property type="entry name" value="MFS_spinster-like"/>
</dbReference>
<comment type="similarity">
    <text evidence="6">Belongs to the major facilitator superfamily. Spinster (TC 2.A.1.49) family.</text>
</comment>
<dbReference type="PANTHER" id="PTHR23505:SF79">
    <property type="entry name" value="PROTEIN SPINSTER"/>
    <property type="match status" value="1"/>
</dbReference>
<keyword evidence="5 8" id="KW-0472">Membrane</keyword>
<evidence type="ECO:0000256" key="3">
    <source>
        <dbReference type="ARBA" id="ARBA00022692"/>
    </source>
</evidence>
<evidence type="ECO:0000256" key="2">
    <source>
        <dbReference type="ARBA" id="ARBA00022448"/>
    </source>
</evidence>
<organism evidence="10 11">
    <name type="scientific">Coccomyxa viridis</name>
    <dbReference type="NCBI Taxonomy" id="1274662"/>
    <lineage>
        <taxon>Eukaryota</taxon>
        <taxon>Viridiplantae</taxon>
        <taxon>Chlorophyta</taxon>
        <taxon>core chlorophytes</taxon>
        <taxon>Trebouxiophyceae</taxon>
        <taxon>Trebouxiophyceae incertae sedis</taxon>
        <taxon>Coccomyxaceae</taxon>
        <taxon>Coccomyxa</taxon>
    </lineage>
</organism>
<sequence length="573" mass="61505">MAGGPAASDKVEEAPECTAASSMAHPDSAAVLQPSGEQEGRDAKEVLVVPKQAMTAALGPRHASEADTEEGDVPMPWWYTPRRLLLLYCFVWGLVYVDQGLLSSNGVTGTRSTDPSNAAVDAGNQGGLQADFNLSYAQLGLLPALYMAGLMVACVIFNELTNSVNSFRLVGIGLAMWALGAVFTGVSFNYGWLLFARIFTGAGEASVMTLTGPFIDDVAPPGSKARWFAWLSLTPTLGVAIGYKLGDLTQYMSWRVLFYIEAGVAVPVVLFCLLAPAVRLRGKLTQVQPEGQHGHQAGRKKESWWRRCSHGTRELWGEVRKLHAQPMYLANNWGFVPVQAAIGVFTFWGPKAAKEILRADDDTVSYLLAGLILGTGVVGTLGGGWVLDLVGSSLRNAMLLQMGASCMALVACLTAFLVSPSLVVFAILLAFGLLGIFLVQAPLYAVAMWTVPVPLRPAGQAFQVICMHAFGDVPLPPIIGVIQGRLNNWRVSMAVTAALLGLSVACYLFGVLYSPWGTDFRTERQADASRPADEEQAKVRSALVEEDRAEGPGDVHGNVQMRSRHGHTEAQKP</sequence>
<feature type="transmembrane region" description="Helical" evidence="8">
    <location>
        <begin position="227"/>
        <end position="245"/>
    </location>
</feature>
<evidence type="ECO:0000313" key="10">
    <source>
        <dbReference type="EMBL" id="CAK0783469.1"/>
    </source>
</evidence>
<gene>
    <name evidence="10" type="ORF">CVIRNUC_006668</name>
</gene>
<dbReference type="GO" id="GO:0022857">
    <property type="term" value="F:transmembrane transporter activity"/>
    <property type="evidence" value="ECO:0007669"/>
    <property type="project" value="InterPro"/>
</dbReference>
<feature type="transmembrane region" description="Helical" evidence="8">
    <location>
        <begin position="494"/>
        <end position="514"/>
    </location>
</feature>
<proteinExistence type="inferred from homology"/>
<evidence type="ECO:0000256" key="1">
    <source>
        <dbReference type="ARBA" id="ARBA00004141"/>
    </source>
</evidence>
<evidence type="ECO:0000256" key="5">
    <source>
        <dbReference type="ARBA" id="ARBA00023136"/>
    </source>
</evidence>
<feature type="transmembrane region" description="Helical" evidence="8">
    <location>
        <begin position="424"/>
        <end position="449"/>
    </location>
</feature>
<feature type="transmembrane region" description="Helical" evidence="8">
    <location>
        <begin position="257"/>
        <end position="278"/>
    </location>
</feature>
<protein>
    <recommendedName>
        <fullName evidence="9">Major facilitator superfamily (MFS) profile domain-containing protein</fullName>
    </recommendedName>
</protein>
<keyword evidence="11" id="KW-1185">Reference proteome</keyword>
<dbReference type="InterPro" id="IPR011701">
    <property type="entry name" value="MFS"/>
</dbReference>
<feature type="transmembrane region" description="Helical" evidence="8">
    <location>
        <begin position="136"/>
        <end position="157"/>
    </location>
</feature>
<dbReference type="Pfam" id="PF07690">
    <property type="entry name" value="MFS_1"/>
    <property type="match status" value="1"/>
</dbReference>
<evidence type="ECO:0000256" key="8">
    <source>
        <dbReference type="SAM" id="Phobius"/>
    </source>
</evidence>
<evidence type="ECO:0000259" key="9">
    <source>
        <dbReference type="PROSITE" id="PS50850"/>
    </source>
</evidence>
<feature type="transmembrane region" description="Helical" evidence="8">
    <location>
        <begin position="399"/>
        <end position="418"/>
    </location>
</feature>
<accession>A0AAV1IBY5</accession>
<keyword evidence="4 8" id="KW-1133">Transmembrane helix</keyword>
<dbReference type="EMBL" id="CAUYUE010000008">
    <property type="protein sequence ID" value="CAK0783469.1"/>
    <property type="molecule type" value="Genomic_DNA"/>
</dbReference>
<dbReference type="PANTHER" id="PTHR23505">
    <property type="entry name" value="SPINSTER"/>
    <property type="match status" value="1"/>
</dbReference>
<dbReference type="SUPFAM" id="SSF103473">
    <property type="entry name" value="MFS general substrate transporter"/>
    <property type="match status" value="1"/>
</dbReference>
<keyword evidence="3 8" id="KW-0812">Transmembrane</keyword>
<evidence type="ECO:0000256" key="6">
    <source>
        <dbReference type="ARBA" id="ARBA00024338"/>
    </source>
</evidence>
<evidence type="ECO:0000256" key="7">
    <source>
        <dbReference type="SAM" id="MobiDB-lite"/>
    </source>
</evidence>
<feature type="transmembrane region" description="Helical" evidence="8">
    <location>
        <begin position="84"/>
        <end position="102"/>
    </location>
</feature>
<dbReference type="Proteomes" id="UP001314263">
    <property type="component" value="Unassembled WGS sequence"/>
</dbReference>
<comment type="subcellular location">
    <subcellularLocation>
        <location evidence="1">Membrane</location>
        <topology evidence="1">Multi-pass membrane protein</topology>
    </subcellularLocation>
</comment>
<evidence type="ECO:0000256" key="4">
    <source>
        <dbReference type="ARBA" id="ARBA00022989"/>
    </source>
</evidence>
<dbReference type="Gene3D" id="1.20.1250.20">
    <property type="entry name" value="MFS general substrate transporter like domains"/>
    <property type="match status" value="1"/>
</dbReference>
<feature type="transmembrane region" description="Helical" evidence="8">
    <location>
        <begin position="328"/>
        <end position="348"/>
    </location>
</feature>
<feature type="compositionally biased region" description="Basic and acidic residues" evidence="7">
    <location>
        <begin position="524"/>
        <end position="553"/>
    </location>
</feature>
<keyword evidence="2" id="KW-0813">Transport</keyword>
<dbReference type="GO" id="GO:0016020">
    <property type="term" value="C:membrane"/>
    <property type="evidence" value="ECO:0007669"/>
    <property type="project" value="UniProtKB-SubCell"/>
</dbReference>
<dbReference type="AlphaFoldDB" id="A0AAV1IBY5"/>
<comment type="caution">
    <text evidence="10">The sequence shown here is derived from an EMBL/GenBank/DDBJ whole genome shotgun (WGS) entry which is preliminary data.</text>
</comment>
<evidence type="ECO:0000313" key="11">
    <source>
        <dbReference type="Proteomes" id="UP001314263"/>
    </source>
</evidence>
<dbReference type="InterPro" id="IPR036259">
    <property type="entry name" value="MFS_trans_sf"/>
</dbReference>
<feature type="region of interest" description="Disordered" evidence="7">
    <location>
        <begin position="524"/>
        <end position="573"/>
    </location>
</feature>
<feature type="domain" description="Major facilitator superfamily (MFS) profile" evidence="9">
    <location>
        <begin position="84"/>
        <end position="518"/>
    </location>
</feature>
<feature type="transmembrane region" description="Helical" evidence="8">
    <location>
        <begin position="368"/>
        <end position="387"/>
    </location>
</feature>
<feature type="region of interest" description="Disordered" evidence="7">
    <location>
        <begin position="1"/>
        <end position="41"/>
    </location>
</feature>
<dbReference type="PROSITE" id="PS50850">
    <property type="entry name" value="MFS"/>
    <property type="match status" value="1"/>
</dbReference>
<dbReference type="InterPro" id="IPR020846">
    <property type="entry name" value="MFS_dom"/>
</dbReference>